<dbReference type="InterPro" id="IPR053052">
    <property type="entry name" value="Imprinting_Balance_Reg"/>
</dbReference>
<feature type="compositionally biased region" description="Polar residues" evidence="1">
    <location>
        <begin position="262"/>
        <end position="272"/>
    </location>
</feature>
<evidence type="ECO:0000313" key="4">
    <source>
        <dbReference type="Proteomes" id="UP000224567"/>
    </source>
</evidence>
<feature type="compositionally biased region" description="Low complexity" evidence="1">
    <location>
        <begin position="384"/>
        <end position="394"/>
    </location>
</feature>
<dbReference type="PANTHER" id="PTHR45496:SF30">
    <property type="entry name" value="J DOMAIN-CONTAINING PROTEIN"/>
    <property type="match status" value="1"/>
</dbReference>
<dbReference type="OrthoDB" id="10250354at2759"/>
<feature type="compositionally biased region" description="Polar residues" evidence="1">
    <location>
        <begin position="312"/>
        <end position="328"/>
    </location>
</feature>
<feature type="region of interest" description="Disordered" evidence="1">
    <location>
        <begin position="372"/>
        <end position="406"/>
    </location>
</feature>
<dbReference type="Proteomes" id="UP000224567">
    <property type="component" value="Unassembled WGS sequence"/>
</dbReference>
<dbReference type="STRING" id="33114.A0A2G2VFD6"/>
<dbReference type="InterPro" id="IPR001623">
    <property type="entry name" value="DnaJ_domain"/>
</dbReference>
<organism evidence="3 4">
    <name type="scientific">Capsicum baccatum</name>
    <name type="common">Peruvian pepper</name>
    <dbReference type="NCBI Taxonomy" id="33114"/>
    <lineage>
        <taxon>Eukaryota</taxon>
        <taxon>Viridiplantae</taxon>
        <taxon>Streptophyta</taxon>
        <taxon>Embryophyta</taxon>
        <taxon>Tracheophyta</taxon>
        <taxon>Spermatophyta</taxon>
        <taxon>Magnoliopsida</taxon>
        <taxon>eudicotyledons</taxon>
        <taxon>Gunneridae</taxon>
        <taxon>Pentapetalae</taxon>
        <taxon>asterids</taxon>
        <taxon>lamiids</taxon>
        <taxon>Solanales</taxon>
        <taxon>Solanaceae</taxon>
        <taxon>Solanoideae</taxon>
        <taxon>Capsiceae</taxon>
        <taxon>Capsicum</taxon>
    </lineage>
</organism>
<keyword evidence="4" id="KW-1185">Reference proteome</keyword>
<dbReference type="Gene3D" id="1.10.287.110">
    <property type="entry name" value="DnaJ domain"/>
    <property type="match status" value="1"/>
</dbReference>
<dbReference type="PANTHER" id="PTHR45496">
    <property type="entry name" value="CHAPERONE DNAJ-DOMAIN SUPERFAMILY PROTEIN"/>
    <property type="match status" value="1"/>
</dbReference>
<name>A0A2G2VFD6_CAPBA</name>
<dbReference type="CDD" id="cd06257">
    <property type="entry name" value="DnaJ"/>
    <property type="match status" value="1"/>
</dbReference>
<evidence type="ECO:0000259" key="2">
    <source>
        <dbReference type="PROSITE" id="PS50076"/>
    </source>
</evidence>
<reference evidence="4" key="2">
    <citation type="journal article" date="2017" name="J. Anim. Genet.">
        <title>Multiple reference genome sequences of hot pepper reveal the massive evolution of plant disease resistance genes by retroduplication.</title>
        <authorList>
            <person name="Kim S."/>
            <person name="Park J."/>
            <person name="Yeom S.-I."/>
            <person name="Kim Y.-M."/>
            <person name="Seo E."/>
            <person name="Kim K.-T."/>
            <person name="Kim M.-S."/>
            <person name="Lee J.M."/>
            <person name="Cheong K."/>
            <person name="Shin H.-S."/>
            <person name="Kim S.-B."/>
            <person name="Han K."/>
            <person name="Lee J."/>
            <person name="Park M."/>
            <person name="Lee H.-A."/>
            <person name="Lee H.-Y."/>
            <person name="Lee Y."/>
            <person name="Oh S."/>
            <person name="Lee J.H."/>
            <person name="Choi E."/>
            <person name="Choi E."/>
            <person name="Lee S.E."/>
            <person name="Jeon J."/>
            <person name="Kim H."/>
            <person name="Choi G."/>
            <person name="Song H."/>
            <person name="Lee J."/>
            <person name="Lee S.-C."/>
            <person name="Kwon J.-K."/>
            <person name="Lee H.-Y."/>
            <person name="Koo N."/>
            <person name="Hong Y."/>
            <person name="Kim R.W."/>
            <person name="Kang W.-H."/>
            <person name="Huh J.H."/>
            <person name="Kang B.-C."/>
            <person name="Yang T.-J."/>
            <person name="Lee Y.-H."/>
            <person name="Bennetzen J.L."/>
            <person name="Choi D."/>
        </authorList>
    </citation>
    <scope>NUCLEOTIDE SEQUENCE [LARGE SCALE GENOMIC DNA]</scope>
    <source>
        <strain evidence="4">cv. PBC81</strain>
    </source>
</reference>
<evidence type="ECO:0000313" key="3">
    <source>
        <dbReference type="EMBL" id="PHT31667.1"/>
    </source>
</evidence>
<sequence length="711" mass="77455">MEHPFFLNAASANRAEALRLLQIAEKLLTNRDLVGSKSFATRARESDPTLSPVTDQILAILDTLIAGDKRINNHHFDYYSILRIPSSQTQNVDFITEQYRRFAVLLDPQSNSFPFTEQACRLVFDAYSVLSNPMRKNMYDKELGFFRNLYPVVGQNQNVCMPMPINSNADQVFVNLPSQDSGSNAAGLSFSRDPQAGISMPMSSMESSGMEQQPATFLRQQTQPVTSISFSKADEQPATFLNLNQPQPVNSVRSLNRENQQFGTGSISTQGREQVVSVEKHGNQRENPQFGVGSSSKQGREQVVSAEKHGSQRGNPQFGIGSSSTQGGEQVVSAEQHGNQQEAPQFGIGSSSPQGREEERVHVFFAEQHGNKLAQKGNENMVGNNASKSASASENVKEKEGNADASGKKIPSFWTACPCCLSMYEYSVDYTNRYLSCQNCKKSFQAVPIASPPPIVDGKELNFCSWGFMPFGLCLEDFNRNIDSSSWSPFSPMFTCPRFGGNGGGNVKNHAVGGQSNVNKLGSLHNAGGSVSGVGRKNSAPTIYIVDDEEDDVFVEVSGSDEEWSQVKERKKAKNGKRKSARTGTPSKNAKKQQAGKTETVEGKNGVSLQDGLATQGGVEMSHVVAVESSKRGVASKTRRHPGRFAKHFGNLDLNVEFSNEVEEPKIQMSNVAGEGDDDTVEVIGFFDGLDEFLSGLPILDAVDGDKIEAA</sequence>
<feature type="domain" description="J" evidence="2">
    <location>
        <begin position="77"/>
        <end position="143"/>
    </location>
</feature>
<proteinExistence type="predicted"/>
<dbReference type="SUPFAM" id="SSF46565">
    <property type="entry name" value="Chaperone J-domain"/>
    <property type="match status" value="1"/>
</dbReference>
<reference evidence="3 4" key="1">
    <citation type="journal article" date="2017" name="Genome Biol.">
        <title>New reference genome sequences of hot pepper reveal the massive evolution of plant disease-resistance genes by retroduplication.</title>
        <authorList>
            <person name="Kim S."/>
            <person name="Park J."/>
            <person name="Yeom S.I."/>
            <person name="Kim Y.M."/>
            <person name="Seo E."/>
            <person name="Kim K.T."/>
            <person name="Kim M.S."/>
            <person name="Lee J.M."/>
            <person name="Cheong K."/>
            <person name="Shin H.S."/>
            <person name="Kim S.B."/>
            <person name="Han K."/>
            <person name="Lee J."/>
            <person name="Park M."/>
            <person name="Lee H.A."/>
            <person name="Lee H.Y."/>
            <person name="Lee Y."/>
            <person name="Oh S."/>
            <person name="Lee J.H."/>
            <person name="Choi E."/>
            <person name="Choi E."/>
            <person name="Lee S.E."/>
            <person name="Jeon J."/>
            <person name="Kim H."/>
            <person name="Choi G."/>
            <person name="Song H."/>
            <person name="Lee J."/>
            <person name="Lee S.C."/>
            <person name="Kwon J.K."/>
            <person name="Lee H.Y."/>
            <person name="Koo N."/>
            <person name="Hong Y."/>
            <person name="Kim R.W."/>
            <person name="Kang W.H."/>
            <person name="Huh J.H."/>
            <person name="Kang B.C."/>
            <person name="Yang T.J."/>
            <person name="Lee Y.H."/>
            <person name="Bennetzen J.L."/>
            <person name="Choi D."/>
        </authorList>
    </citation>
    <scope>NUCLEOTIDE SEQUENCE [LARGE SCALE GENOMIC DNA]</scope>
    <source>
        <strain evidence="4">cv. PBC81</strain>
    </source>
</reference>
<comment type="caution">
    <text evidence="3">The sequence shown here is derived from an EMBL/GenBank/DDBJ whole genome shotgun (WGS) entry which is preliminary data.</text>
</comment>
<evidence type="ECO:0000256" key="1">
    <source>
        <dbReference type="SAM" id="MobiDB-lite"/>
    </source>
</evidence>
<feature type="region of interest" description="Disordered" evidence="1">
    <location>
        <begin position="183"/>
        <end position="223"/>
    </location>
</feature>
<feature type="compositionally biased region" description="Basic residues" evidence="1">
    <location>
        <begin position="569"/>
        <end position="581"/>
    </location>
</feature>
<protein>
    <recommendedName>
        <fullName evidence="2">J domain-containing protein</fullName>
    </recommendedName>
</protein>
<gene>
    <name evidence="3" type="ORF">CQW23_28004</name>
</gene>
<accession>A0A2G2VFD6</accession>
<dbReference type="AlphaFoldDB" id="A0A2G2VFD6"/>
<feature type="compositionally biased region" description="Polar residues" evidence="1">
    <location>
        <begin position="336"/>
        <end position="354"/>
    </location>
</feature>
<dbReference type="Pfam" id="PF00226">
    <property type="entry name" value="DnaJ"/>
    <property type="match status" value="1"/>
</dbReference>
<dbReference type="EMBL" id="MLFT02000012">
    <property type="protein sequence ID" value="PHT31667.1"/>
    <property type="molecule type" value="Genomic_DNA"/>
</dbReference>
<dbReference type="PROSITE" id="PS50076">
    <property type="entry name" value="DNAJ_2"/>
    <property type="match status" value="1"/>
</dbReference>
<dbReference type="InterPro" id="IPR036869">
    <property type="entry name" value="J_dom_sf"/>
</dbReference>
<feature type="region of interest" description="Disordered" evidence="1">
    <location>
        <begin position="556"/>
        <end position="605"/>
    </location>
</feature>
<feature type="region of interest" description="Disordered" evidence="1">
    <location>
        <begin position="262"/>
        <end position="356"/>
    </location>
</feature>
<feature type="compositionally biased region" description="Low complexity" evidence="1">
    <location>
        <begin position="199"/>
        <end position="214"/>
    </location>
</feature>